<gene>
    <name evidence="2" type="ORF">GLW36_01545</name>
</gene>
<feature type="region of interest" description="Disordered" evidence="1">
    <location>
        <begin position="28"/>
        <end position="57"/>
    </location>
</feature>
<proteinExistence type="predicted"/>
<reference evidence="2 3" key="1">
    <citation type="submission" date="2019-11" db="EMBL/GenBank/DDBJ databases">
        <title>Genome sequences of 17 halophilic strains isolated from different environments.</title>
        <authorList>
            <person name="Furrow R.E."/>
        </authorList>
    </citation>
    <scope>NUCLEOTIDE SEQUENCE [LARGE SCALE GENOMIC DNA]</scope>
    <source>
        <strain evidence="2 3">22517_05_Cabo</strain>
    </source>
</reference>
<protein>
    <submittedName>
        <fullName evidence="2">Uncharacterized protein</fullName>
    </submittedName>
</protein>
<accession>A0A6B1IJJ6</accession>
<dbReference type="EMBL" id="WMEO01000001">
    <property type="protein sequence ID" value="MYL15335.1"/>
    <property type="molecule type" value="Genomic_DNA"/>
</dbReference>
<evidence type="ECO:0000313" key="3">
    <source>
        <dbReference type="Proteomes" id="UP000460194"/>
    </source>
</evidence>
<evidence type="ECO:0000256" key="1">
    <source>
        <dbReference type="SAM" id="MobiDB-lite"/>
    </source>
</evidence>
<evidence type="ECO:0000313" key="2">
    <source>
        <dbReference type="EMBL" id="MYL15335.1"/>
    </source>
</evidence>
<feature type="compositionally biased region" description="Polar residues" evidence="1">
    <location>
        <begin position="48"/>
        <end position="57"/>
    </location>
</feature>
<organism evidence="2 3">
    <name type="scientific">Halorubrum distributum</name>
    <dbReference type="NCBI Taxonomy" id="29283"/>
    <lineage>
        <taxon>Archaea</taxon>
        <taxon>Methanobacteriati</taxon>
        <taxon>Methanobacteriota</taxon>
        <taxon>Stenosarchaea group</taxon>
        <taxon>Halobacteria</taxon>
        <taxon>Halobacteriales</taxon>
        <taxon>Haloferacaceae</taxon>
        <taxon>Halorubrum</taxon>
        <taxon>Halorubrum distributum group</taxon>
    </lineage>
</organism>
<sequence>MWHIHNEAALVPVASIVGELEGGIEEYRTGRRDRFGPQAIDGGPMQVDSRTPSGRNA</sequence>
<comment type="caution">
    <text evidence="2">The sequence shown here is derived from an EMBL/GenBank/DDBJ whole genome shotgun (WGS) entry which is preliminary data.</text>
</comment>
<dbReference type="AlphaFoldDB" id="A0A6B1IJJ6"/>
<name>A0A6B1IJJ6_9EURY</name>
<dbReference type="RefSeq" id="WP_159368495.1">
    <property type="nucleotide sequence ID" value="NZ_WMEO01000001.1"/>
</dbReference>
<dbReference type="Proteomes" id="UP000460194">
    <property type="component" value="Unassembled WGS sequence"/>
</dbReference>